<dbReference type="InterPro" id="IPR014748">
    <property type="entry name" value="Enoyl-CoA_hydra_C"/>
</dbReference>
<name>G6Y3E1_9HYPH</name>
<protein>
    <submittedName>
        <fullName evidence="3">Enoyl-CoA hydratase, putative</fullName>
    </submittedName>
</protein>
<dbReference type="Gene3D" id="3.90.226.10">
    <property type="entry name" value="2-enoyl-CoA Hydratase, Chain A, domain 1"/>
    <property type="match status" value="1"/>
</dbReference>
<keyword evidence="2" id="KW-0812">Transmembrane</keyword>
<evidence type="ECO:0000313" key="3">
    <source>
        <dbReference type="EMBL" id="EHH13742.1"/>
    </source>
</evidence>
<feature type="transmembrane region" description="Helical" evidence="2">
    <location>
        <begin position="98"/>
        <end position="117"/>
    </location>
</feature>
<dbReference type="InterPro" id="IPR029045">
    <property type="entry name" value="ClpP/crotonase-like_dom_sf"/>
</dbReference>
<evidence type="ECO:0000313" key="4">
    <source>
        <dbReference type="Proteomes" id="UP000002949"/>
    </source>
</evidence>
<dbReference type="SUPFAM" id="SSF52096">
    <property type="entry name" value="ClpP/crotonase"/>
    <property type="match status" value="1"/>
</dbReference>
<organism evidence="3 4">
    <name type="scientific">Mesorhizobium amorphae CCNWGS0123</name>
    <dbReference type="NCBI Taxonomy" id="1082933"/>
    <lineage>
        <taxon>Bacteria</taxon>
        <taxon>Pseudomonadati</taxon>
        <taxon>Pseudomonadota</taxon>
        <taxon>Alphaproteobacteria</taxon>
        <taxon>Hyphomicrobiales</taxon>
        <taxon>Phyllobacteriaceae</taxon>
        <taxon>Mesorhizobium</taxon>
    </lineage>
</organism>
<keyword evidence="4" id="KW-1185">Reference proteome</keyword>
<dbReference type="Proteomes" id="UP000002949">
    <property type="component" value="Unassembled WGS sequence"/>
</dbReference>
<proteinExistence type="inferred from homology"/>
<accession>G6Y3E1</accession>
<keyword evidence="2" id="KW-0472">Membrane</keyword>
<dbReference type="Pfam" id="PF00378">
    <property type="entry name" value="ECH_1"/>
    <property type="match status" value="1"/>
</dbReference>
<evidence type="ECO:0000256" key="1">
    <source>
        <dbReference type="ARBA" id="ARBA00005254"/>
    </source>
</evidence>
<sequence>MYKEILYTVDNFIATITLNRPDRLNALTPQMESEIRAATDLATADDNVRAIVVTGAGRGFCAGADVSLLTPGVSEDLAGNPYDSDQTYSYLLTVPKPIFMAINGVMAGAGVIFAAFGDFRYMADGAKLTTSFARRGLVAEFGISWLLPRLIGTMNALDLLCSARVVEAREADRLGLVRTLQAENFLATVQGIAREMVTMASPRSIGVIKRQIYDSYFQSLDEASAFADEEMRAAFASEDYIEGVAHFVEKRAPNFTGR</sequence>
<gene>
    <name evidence="3" type="ORF">MEA186_02187</name>
</gene>
<dbReference type="PATRIC" id="fig|1082933.3.peg.394"/>
<dbReference type="GO" id="GO:0003824">
    <property type="term" value="F:catalytic activity"/>
    <property type="evidence" value="ECO:0007669"/>
    <property type="project" value="UniProtKB-ARBA"/>
</dbReference>
<comment type="similarity">
    <text evidence="1">Belongs to the enoyl-CoA hydratase/isomerase family.</text>
</comment>
<dbReference type="CDD" id="cd06558">
    <property type="entry name" value="crotonase-like"/>
    <property type="match status" value="1"/>
</dbReference>
<dbReference type="Gene3D" id="1.10.12.10">
    <property type="entry name" value="Lyase 2-enoyl-coa Hydratase, Chain A, domain 2"/>
    <property type="match status" value="1"/>
</dbReference>
<keyword evidence="2" id="KW-1133">Transmembrane helix</keyword>
<dbReference type="PANTHER" id="PTHR43802:SF1">
    <property type="entry name" value="IP11341P-RELATED"/>
    <property type="match status" value="1"/>
</dbReference>
<dbReference type="KEGG" id="mamo:A6B35_33240"/>
<dbReference type="eggNOG" id="COG1024">
    <property type="taxonomic scope" value="Bacteria"/>
</dbReference>
<dbReference type="EMBL" id="AGSN01000021">
    <property type="protein sequence ID" value="EHH13742.1"/>
    <property type="molecule type" value="Genomic_DNA"/>
</dbReference>
<dbReference type="PANTHER" id="PTHR43802">
    <property type="entry name" value="ENOYL-COA HYDRATASE"/>
    <property type="match status" value="1"/>
</dbReference>
<evidence type="ECO:0000256" key="2">
    <source>
        <dbReference type="SAM" id="Phobius"/>
    </source>
</evidence>
<reference evidence="3 4" key="1">
    <citation type="journal article" date="2012" name="J. Bacteriol.">
        <title>Draft Genome Sequence of Plant Growth-Promoting Rhizobium Mesorhizobium amorphae, Isolated from Zinc-Lead Mine Tailings.</title>
        <authorList>
            <person name="Hao X."/>
            <person name="Lin Y."/>
            <person name="Johnstone L."/>
            <person name="Baltrus D.A."/>
            <person name="Miller S.J."/>
            <person name="Wei G."/>
            <person name="Rensing C."/>
        </authorList>
    </citation>
    <scope>NUCLEOTIDE SEQUENCE [LARGE SCALE GENOMIC DNA]</scope>
    <source>
        <strain evidence="3 4">CCNWGS0123</strain>
    </source>
</reference>
<dbReference type="AlphaFoldDB" id="G6Y3E1"/>
<dbReference type="InterPro" id="IPR001753">
    <property type="entry name" value="Enoyl-CoA_hydra/iso"/>
</dbReference>
<dbReference type="RefSeq" id="WP_006199827.1">
    <property type="nucleotide sequence ID" value="NZ_AGSN01000021.1"/>
</dbReference>